<name>A0A5J4VRL6_9EUKA</name>
<evidence type="ECO:0000313" key="2">
    <source>
        <dbReference type="Proteomes" id="UP000324800"/>
    </source>
</evidence>
<organism evidence="1 2">
    <name type="scientific">Streblomastix strix</name>
    <dbReference type="NCBI Taxonomy" id="222440"/>
    <lineage>
        <taxon>Eukaryota</taxon>
        <taxon>Metamonada</taxon>
        <taxon>Preaxostyla</taxon>
        <taxon>Oxymonadida</taxon>
        <taxon>Streblomastigidae</taxon>
        <taxon>Streblomastix</taxon>
    </lineage>
</organism>
<dbReference type="AlphaFoldDB" id="A0A5J4VRL6"/>
<sequence length="82" mass="9293">MLRSLRAPPQTEGAHPSTVNTLLTRIVSITGKQNQEQKKQTAQQVIDMIKSKPEIISPEWAQDLTRKPTPETQLTAHQVYRC</sequence>
<protein>
    <submittedName>
        <fullName evidence="1">Uncharacterized protein</fullName>
    </submittedName>
</protein>
<dbReference type="Proteomes" id="UP000324800">
    <property type="component" value="Unassembled WGS sequence"/>
</dbReference>
<reference evidence="1 2" key="1">
    <citation type="submission" date="2019-03" db="EMBL/GenBank/DDBJ databases">
        <title>Single cell metagenomics reveals metabolic interactions within the superorganism composed of flagellate Streblomastix strix and complex community of Bacteroidetes bacteria on its surface.</title>
        <authorList>
            <person name="Treitli S.C."/>
            <person name="Kolisko M."/>
            <person name="Husnik F."/>
            <person name="Keeling P."/>
            <person name="Hampl V."/>
        </authorList>
    </citation>
    <scope>NUCLEOTIDE SEQUENCE [LARGE SCALE GENOMIC DNA]</scope>
    <source>
        <strain evidence="1">ST1C</strain>
    </source>
</reference>
<accession>A0A5J4VRL6</accession>
<gene>
    <name evidence="1" type="ORF">EZS28_019252</name>
</gene>
<evidence type="ECO:0000313" key="1">
    <source>
        <dbReference type="EMBL" id="KAA6385224.1"/>
    </source>
</evidence>
<comment type="caution">
    <text evidence="1">The sequence shown here is derived from an EMBL/GenBank/DDBJ whole genome shotgun (WGS) entry which is preliminary data.</text>
</comment>
<proteinExistence type="predicted"/>
<dbReference type="EMBL" id="SNRW01005361">
    <property type="protein sequence ID" value="KAA6385224.1"/>
    <property type="molecule type" value="Genomic_DNA"/>
</dbReference>